<gene>
    <name evidence="4" type="ORF">CALVIDRAFT_566868</name>
</gene>
<feature type="region of interest" description="Disordered" evidence="2">
    <location>
        <begin position="1"/>
        <end position="52"/>
    </location>
</feature>
<proteinExistence type="inferred from homology"/>
<reference evidence="4 5" key="1">
    <citation type="journal article" date="2016" name="Mol. Biol. Evol.">
        <title>Comparative Genomics of Early-Diverging Mushroom-Forming Fungi Provides Insights into the Origins of Lignocellulose Decay Capabilities.</title>
        <authorList>
            <person name="Nagy L.G."/>
            <person name="Riley R."/>
            <person name="Tritt A."/>
            <person name="Adam C."/>
            <person name="Daum C."/>
            <person name="Floudas D."/>
            <person name="Sun H."/>
            <person name="Yadav J.S."/>
            <person name="Pangilinan J."/>
            <person name="Larsson K.H."/>
            <person name="Matsuura K."/>
            <person name="Barry K."/>
            <person name="Labutti K."/>
            <person name="Kuo R."/>
            <person name="Ohm R.A."/>
            <person name="Bhattacharya S.S."/>
            <person name="Shirouzu T."/>
            <person name="Yoshinaga Y."/>
            <person name="Martin F.M."/>
            <person name="Grigoriev I.V."/>
            <person name="Hibbett D.S."/>
        </authorList>
    </citation>
    <scope>NUCLEOTIDE SEQUENCE [LARGE SCALE GENOMIC DNA]</scope>
    <source>
        <strain evidence="4 5">TUFC12733</strain>
    </source>
</reference>
<dbReference type="InterPro" id="IPR007855">
    <property type="entry name" value="RDRP"/>
</dbReference>
<accession>A0A167J1Y2</accession>
<dbReference type="PANTHER" id="PTHR23079:SF55">
    <property type="entry name" value="RNA-DIRECTED RNA POLYMERASE"/>
    <property type="match status" value="1"/>
</dbReference>
<dbReference type="STRING" id="1330018.A0A167J1Y2"/>
<keyword evidence="1" id="KW-0696">RNA-directed RNA polymerase</keyword>
<dbReference type="Proteomes" id="UP000076738">
    <property type="component" value="Unassembled WGS sequence"/>
</dbReference>
<evidence type="ECO:0000313" key="5">
    <source>
        <dbReference type="Proteomes" id="UP000076738"/>
    </source>
</evidence>
<keyword evidence="5" id="KW-1185">Reference proteome</keyword>
<evidence type="ECO:0000256" key="1">
    <source>
        <dbReference type="RuleBase" id="RU363098"/>
    </source>
</evidence>
<evidence type="ECO:0000256" key="2">
    <source>
        <dbReference type="SAM" id="MobiDB-lite"/>
    </source>
</evidence>
<keyword evidence="1" id="KW-0808">Transferase</keyword>
<evidence type="ECO:0000313" key="4">
    <source>
        <dbReference type="EMBL" id="KZO93158.1"/>
    </source>
</evidence>
<dbReference type="EC" id="2.7.7.48" evidence="1"/>
<dbReference type="GO" id="GO:0003723">
    <property type="term" value="F:RNA binding"/>
    <property type="evidence" value="ECO:0007669"/>
    <property type="project" value="UniProtKB-KW"/>
</dbReference>
<organism evidence="4 5">
    <name type="scientific">Calocera viscosa (strain TUFC12733)</name>
    <dbReference type="NCBI Taxonomy" id="1330018"/>
    <lineage>
        <taxon>Eukaryota</taxon>
        <taxon>Fungi</taxon>
        <taxon>Dikarya</taxon>
        <taxon>Basidiomycota</taxon>
        <taxon>Agaricomycotina</taxon>
        <taxon>Dacrymycetes</taxon>
        <taxon>Dacrymycetales</taxon>
        <taxon>Dacrymycetaceae</taxon>
        <taxon>Calocera</taxon>
    </lineage>
</organism>
<dbReference type="InterPro" id="IPR057596">
    <property type="entry name" value="RDRP_core"/>
</dbReference>
<dbReference type="GO" id="GO:0031380">
    <property type="term" value="C:nuclear RNA-directed RNA polymerase complex"/>
    <property type="evidence" value="ECO:0007669"/>
    <property type="project" value="TreeGrafter"/>
</dbReference>
<comment type="catalytic activity">
    <reaction evidence="1">
        <text>RNA(n) + a ribonucleoside 5'-triphosphate = RNA(n+1) + diphosphate</text>
        <dbReference type="Rhea" id="RHEA:21248"/>
        <dbReference type="Rhea" id="RHEA-COMP:14527"/>
        <dbReference type="Rhea" id="RHEA-COMP:17342"/>
        <dbReference type="ChEBI" id="CHEBI:33019"/>
        <dbReference type="ChEBI" id="CHEBI:61557"/>
        <dbReference type="ChEBI" id="CHEBI:140395"/>
        <dbReference type="EC" id="2.7.7.48"/>
    </reaction>
</comment>
<dbReference type="AlphaFoldDB" id="A0A167J1Y2"/>
<evidence type="ECO:0000259" key="3">
    <source>
        <dbReference type="Pfam" id="PF05183"/>
    </source>
</evidence>
<protein>
    <recommendedName>
        <fullName evidence="1">RNA-dependent RNA polymerase</fullName>
        <ecNumber evidence="1">2.7.7.48</ecNumber>
    </recommendedName>
</protein>
<dbReference type="PANTHER" id="PTHR23079">
    <property type="entry name" value="RNA-DEPENDENT RNA POLYMERASE"/>
    <property type="match status" value="1"/>
</dbReference>
<comment type="similarity">
    <text evidence="1">Belongs to the RdRP family.</text>
</comment>
<sequence length="1070" mass="120464">MSSPPPDPSLPSEDASPRPAKKRKVDSNDDRSAAQARENLSPSVPHVPKQDDKSEYCVLAHHRSTQQLLDQNQVAFGVQWELARLLSSRTIPWSHLGDTKNASIDITALSGSCADNAPKLLSYLSKSDQSNPRLSPWDTSKNPAFALENSFRFPWSELDVEQKAMGSPTHEGLGCVEPNSAVYHGKVHFVVSVLWKTDHSNPVIHLERPELGASTRFARRFGSRRFIRMKNIFHQDRSPAAKAMMSFYLKGFVFMGRVYRAFCEKDGTVHLVETNEAFDGRKPDKDQGDYLRMSLLRFLEWHNPMLLNNDQFMTKWASRFSLGLSTTVPGVRIRLNNVHFIDDEISTAHTGPREPASHHQLTDGCGFLNGTAMRLVAQQMGWGKTPAAVQARFGGCKGMFALRMDPHKGFDFDGEPAIWIRDSQVKIKYNANHWDPAMLIVDVVKPPRLRSPARLSAETIVVLADRGVQPSVLLTYLREGVSEQVRDFFDFENKTPFRLWLTISHEGGVIGARMKRAAAGAARAQGLGVEDRDEHVLLDDEEVDVTEDRSAPWWRDEISGCPSTIEESALSVIDSGFTLQDSSYLRRKVQRLLEQRMTSVVSRHKLRAPNSAEGFAIPCPLSGDILKPGQVCLHMSRPVIDPRTGLEIHVITGPVLLGRHPYKLPSDFQLVEAVNRPELQPWPDVIITSVDTSQPRSLLSKLAGGDYDGDIVSIFWDANLIKDFQNASDEFLVPPPCVEDFFECSTATVQEFLEKAPKSREQRERKVQECLLASLGTPGPGMWSVFHDQAVYRWGLSDERAVILAHMFTTSLDGAKSGKRIEADIAEVFRQELSFYPPEWKMAQEKLKKGFRAHPGKRQQIEQPDFVMEKLRLEGQKLFKEHLGLYLDKCKEMKSAEDDDLVEPWKIAERLGDEFGPDFKDLVEKEVKAIAKHVNAMRKKHRTALQPRKSNKGSAEHQFATMHITDRQDVLRALSAEFAAGPPEDEVLFLTRFGLLDRVRASAAYHIDWELDTKAKGSSNRGTDFPFNVAMRALCDIKARARGTGHKTLRQEFYDGMVLHKQAEKLAGPK</sequence>
<name>A0A167J1Y2_CALVF</name>
<dbReference type="GO" id="GO:0003968">
    <property type="term" value="F:RNA-directed RNA polymerase activity"/>
    <property type="evidence" value="ECO:0007669"/>
    <property type="project" value="UniProtKB-KW"/>
</dbReference>
<feature type="domain" description="RDRP core" evidence="3">
    <location>
        <begin position="204"/>
        <end position="852"/>
    </location>
</feature>
<keyword evidence="1" id="KW-0548">Nucleotidyltransferase</keyword>
<dbReference type="OrthoDB" id="10055769at2759"/>
<keyword evidence="1" id="KW-0694">RNA-binding</keyword>
<dbReference type="GO" id="GO:0030422">
    <property type="term" value="P:siRNA processing"/>
    <property type="evidence" value="ECO:0007669"/>
    <property type="project" value="TreeGrafter"/>
</dbReference>
<dbReference type="EMBL" id="KV417304">
    <property type="protein sequence ID" value="KZO93158.1"/>
    <property type="molecule type" value="Genomic_DNA"/>
</dbReference>
<dbReference type="Pfam" id="PF05183">
    <property type="entry name" value="RdRP"/>
    <property type="match status" value="1"/>
</dbReference>